<dbReference type="AlphaFoldDB" id="A0A2V1EDH2"/>
<proteinExistence type="predicted"/>
<dbReference type="STRING" id="97972.A0A2V1EDH2"/>
<name>A0A2V1EDH2_9PLEO</name>
<gene>
    <name evidence="1" type="ORF">DM02DRAFT_666141</name>
</gene>
<dbReference type="OrthoDB" id="3720847at2759"/>
<dbReference type="EMBL" id="KZ805301">
    <property type="protein sequence ID" value="PVI08172.1"/>
    <property type="molecule type" value="Genomic_DNA"/>
</dbReference>
<accession>A0A2V1EDH2</accession>
<reference evidence="1 2" key="1">
    <citation type="journal article" date="2018" name="Sci. Rep.">
        <title>Comparative genomics provides insights into the lifestyle and reveals functional heterogeneity of dark septate endophytic fungi.</title>
        <authorList>
            <person name="Knapp D.G."/>
            <person name="Nemeth J.B."/>
            <person name="Barry K."/>
            <person name="Hainaut M."/>
            <person name="Henrissat B."/>
            <person name="Johnson J."/>
            <person name="Kuo A."/>
            <person name="Lim J.H.P."/>
            <person name="Lipzen A."/>
            <person name="Nolan M."/>
            <person name="Ohm R.A."/>
            <person name="Tamas L."/>
            <person name="Grigoriev I.V."/>
            <person name="Spatafora J.W."/>
            <person name="Nagy L.G."/>
            <person name="Kovacs G.M."/>
        </authorList>
    </citation>
    <scope>NUCLEOTIDE SEQUENCE [LARGE SCALE GENOMIC DNA]</scope>
    <source>
        <strain evidence="1 2">DSE2036</strain>
    </source>
</reference>
<evidence type="ECO:0008006" key="3">
    <source>
        <dbReference type="Google" id="ProtNLM"/>
    </source>
</evidence>
<keyword evidence="2" id="KW-1185">Reference proteome</keyword>
<sequence length="479" mass="53650">MSQRQITSLATLPQELTDNITSHLVTRGDLSNLSKTCKTIRAAVLATLYENITMVVYGTYNECTHRPAKVPPMNFFLQTLLENPKLAHHVRSIEFKAIGHRIASQCGIKPPLPPMAHSPSFAPLVEETTQRLRLTKTSMAIELVNGVLENDFHAVTALILLLCQNVVSVTLGLDFLIRNPFLAAVIECAVPRGTGTDPQDVIFQSLKVLEMGTNLDPKEDTDTFRVLWPRRLPGDILRLKNYLPLFYLPVVERLVLSLPALEPGVQFRWPAESAPLSKLTSLLLPECSVPPEILRKVLASTPYLVRLEYDCSLHTYERFDASAFEAGLDLVKDTLVHLETRIHFWSRETVQPMDEEEVWVTNGCSLRGMRALRHVSLPICVLLGWEYATAARLAEALPPDLLTLRLQGDFCYYAGDEWDEERLTPCLQTFIADGNWTLSTPMLQRIVVAYGHDGFEEASLLEDAFSASGLELVIGSKYP</sequence>
<evidence type="ECO:0000313" key="2">
    <source>
        <dbReference type="Proteomes" id="UP000244855"/>
    </source>
</evidence>
<organism evidence="1 2">
    <name type="scientific">Periconia macrospinosa</name>
    <dbReference type="NCBI Taxonomy" id="97972"/>
    <lineage>
        <taxon>Eukaryota</taxon>
        <taxon>Fungi</taxon>
        <taxon>Dikarya</taxon>
        <taxon>Ascomycota</taxon>
        <taxon>Pezizomycotina</taxon>
        <taxon>Dothideomycetes</taxon>
        <taxon>Pleosporomycetidae</taxon>
        <taxon>Pleosporales</taxon>
        <taxon>Massarineae</taxon>
        <taxon>Periconiaceae</taxon>
        <taxon>Periconia</taxon>
    </lineage>
</organism>
<dbReference type="Proteomes" id="UP000244855">
    <property type="component" value="Unassembled WGS sequence"/>
</dbReference>
<protein>
    <recommendedName>
        <fullName evidence="3">F-box domain-containing protein</fullName>
    </recommendedName>
</protein>
<evidence type="ECO:0000313" key="1">
    <source>
        <dbReference type="EMBL" id="PVI08172.1"/>
    </source>
</evidence>